<keyword evidence="2" id="KW-1185">Reference proteome</keyword>
<accession>A0A4R7BTN4</accession>
<comment type="caution">
    <text evidence="1">The sequence shown here is derived from an EMBL/GenBank/DDBJ whole genome shotgun (WGS) entry which is preliminary data.</text>
</comment>
<name>A0A4R7BTN4_9HYPH</name>
<organism evidence="1 2">
    <name type="scientific">Enterovirga rhinocerotis</name>
    <dbReference type="NCBI Taxonomy" id="1339210"/>
    <lineage>
        <taxon>Bacteria</taxon>
        <taxon>Pseudomonadati</taxon>
        <taxon>Pseudomonadota</taxon>
        <taxon>Alphaproteobacteria</taxon>
        <taxon>Hyphomicrobiales</taxon>
        <taxon>Methylobacteriaceae</taxon>
        <taxon>Enterovirga</taxon>
    </lineage>
</organism>
<dbReference type="EMBL" id="SNZR01000014">
    <property type="protein sequence ID" value="TDR89104.1"/>
    <property type="molecule type" value="Genomic_DNA"/>
</dbReference>
<gene>
    <name evidence="1" type="ORF">EV668_3592</name>
</gene>
<evidence type="ECO:0000313" key="1">
    <source>
        <dbReference type="EMBL" id="TDR89104.1"/>
    </source>
</evidence>
<sequence>MSASPDADRRLLEEYGNWLSIERHRVVEALGLEPRRDFISLHGPAFEWHQHHPGEACRRAATVLDAVGVDWRAA</sequence>
<dbReference type="Proteomes" id="UP000295122">
    <property type="component" value="Unassembled WGS sequence"/>
</dbReference>
<dbReference type="RefSeq" id="WP_133772560.1">
    <property type="nucleotide sequence ID" value="NZ_SNZR01000014.1"/>
</dbReference>
<protein>
    <submittedName>
        <fullName evidence="1">Uncharacterized protein</fullName>
    </submittedName>
</protein>
<proteinExistence type="predicted"/>
<dbReference type="AlphaFoldDB" id="A0A4R7BTN4"/>
<reference evidence="1 2" key="1">
    <citation type="submission" date="2019-03" db="EMBL/GenBank/DDBJ databases">
        <title>Genomic Encyclopedia of Type Strains, Phase IV (KMG-IV): sequencing the most valuable type-strain genomes for metagenomic binning, comparative biology and taxonomic classification.</title>
        <authorList>
            <person name="Goeker M."/>
        </authorList>
    </citation>
    <scope>NUCLEOTIDE SEQUENCE [LARGE SCALE GENOMIC DNA]</scope>
    <source>
        <strain evidence="1 2">DSM 25903</strain>
    </source>
</reference>
<evidence type="ECO:0000313" key="2">
    <source>
        <dbReference type="Proteomes" id="UP000295122"/>
    </source>
</evidence>